<sequence>MAYRRSSQQLSQRRRSHRGHSFHSSKLQRHRQASSIDLLKQSVPSEIREKRLSLMLYANGVKLPAQRIGSLAVVWREDCEGYQLFSWELRSPLSSLLFETREYCCEAAVELGQRFSIDRLLQEQSFAVREQVDAIAEEFLLREQVAMAHG</sequence>
<name>A0A2W1JH06_9CYAN</name>
<evidence type="ECO:0000313" key="3">
    <source>
        <dbReference type="Proteomes" id="UP000248857"/>
    </source>
</evidence>
<evidence type="ECO:0000256" key="1">
    <source>
        <dbReference type="SAM" id="MobiDB-lite"/>
    </source>
</evidence>
<protein>
    <submittedName>
        <fullName evidence="2">Uncharacterized protein</fullName>
    </submittedName>
</protein>
<feature type="region of interest" description="Disordered" evidence="1">
    <location>
        <begin position="1"/>
        <end position="34"/>
    </location>
</feature>
<feature type="compositionally biased region" description="Basic residues" evidence="1">
    <location>
        <begin position="12"/>
        <end position="32"/>
    </location>
</feature>
<organism evidence="2 3">
    <name type="scientific">Acaryochloris thomasi RCC1774</name>
    <dbReference type="NCBI Taxonomy" id="1764569"/>
    <lineage>
        <taxon>Bacteria</taxon>
        <taxon>Bacillati</taxon>
        <taxon>Cyanobacteriota</taxon>
        <taxon>Cyanophyceae</taxon>
        <taxon>Acaryochloridales</taxon>
        <taxon>Acaryochloridaceae</taxon>
        <taxon>Acaryochloris</taxon>
        <taxon>Acaryochloris thomasi</taxon>
    </lineage>
</organism>
<feature type="compositionally biased region" description="Low complexity" evidence="1">
    <location>
        <begin position="1"/>
        <end position="11"/>
    </location>
</feature>
<dbReference type="EMBL" id="PQWO01000008">
    <property type="protein sequence ID" value="PZD72860.1"/>
    <property type="molecule type" value="Genomic_DNA"/>
</dbReference>
<dbReference type="AlphaFoldDB" id="A0A2W1JH06"/>
<accession>A0A2W1JH06</accession>
<proteinExistence type="predicted"/>
<evidence type="ECO:0000313" key="2">
    <source>
        <dbReference type="EMBL" id="PZD72860.1"/>
    </source>
</evidence>
<keyword evidence="3" id="KW-1185">Reference proteome</keyword>
<dbReference type="RefSeq" id="WP_110986797.1">
    <property type="nucleotide sequence ID" value="NZ_CAWNWM010000008.1"/>
</dbReference>
<dbReference type="Proteomes" id="UP000248857">
    <property type="component" value="Unassembled WGS sequence"/>
</dbReference>
<gene>
    <name evidence="2" type="ORF">C1752_03364</name>
</gene>
<reference evidence="2 3" key="1">
    <citation type="journal article" date="2018" name="Sci. Rep.">
        <title>A novel species of the marine cyanobacterium Acaryochloris with a unique pigment content and lifestyle.</title>
        <authorList>
            <person name="Partensky F."/>
            <person name="Six C."/>
            <person name="Ratin M."/>
            <person name="Garczarek L."/>
            <person name="Vaulot D."/>
            <person name="Probert I."/>
            <person name="Calteau A."/>
            <person name="Gourvil P."/>
            <person name="Marie D."/>
            <person name="Grebert T."/>
            <person name="Bouchier C."/>
            <person name="Le Panse S."/>
            <person name="Gachenot M."/>
            <person name="Rodriguez F."/>
            <person name="Garrido J.L."/>
        </authorList>
    </citation>
    <scope>NUCLEOTIDE SEQUENCE [LARGE SCALE GENOMIC DNA]</scope>
    <source>
        <strain evidence="2 3">RCC1774</strain>
    </source>
</reference>
<comment type="caution">
    <text evidence="2">The sequence shown here is derived from an EMBL/GenBank/DDBJ whole genome shotgun (WGS) entry which is preliminary data.</text>
</comment>